<dbReference type="GO" id="GO:0004803">
    <property type="term" value="F:transposase activity"/>
    <property type="evidence" value="ECO:0007669"/>
    <property type="project" value="InterPro"/>
</dbReference>
<evidence type="ECO:0000313" key="3">
    <source>
        <dbReference type="EMBL" id="CRL42199.1"/>
    </source>
</evidence>
<dbReference type="STRING" id="360807.ERS852392_01219"/>
<feature type="domain" description="Transposase IS116/IS110/IS902 C-terminal" evidence="2">
    <location>
        <begin position="267"/>
        <end position="352"/>
    </location>
</feature>
<dbReference type="GO" id="GO:0003677">
    <property type="term" value="F:DNA binding"/>
    <property type="evidence" value="ECO:0007669"/>
    <property type="project" value="InterPro"/>
</dbReference>
<dbReference type="Proteomes" id="UP000049828">
    <property type="component" value="Unassembled WGS sequence"/>
</dbReference>
<evidence type="ECO:0000313" key="4">
    <source>
        <dbReference type="Proteomes" id="UP000049828"/>
    </source>
</evidence>
<dbReference type="PANTHER" id="PTHR33055">
    <property type="entry name" value="TRANSPOSASE FOR INSERTION SEQUENCE ELEMENT IS1111A"/>
    <property type="match status" value="1"/>
</dbReference>
<dbReference type="InterPro" id="IPR002525">
    <property type="entry name" value="Transp_IS110-like_N"/>
</dbReference>
<feature type="domain" description="Transposase IS110-like N-terminal" evidence="1">
    <location>
        <begin position="4"/>
        <end position="160"/>
    </location>
</feature>
<evidence type="ECO:0000259" key="2">
    <source>
        <dbReference type="Pfam" id="PF02371"/>
    </source>
</evidence>
<dbReference type="PANTHER" id="PTHR33055:SF15">
    <property type="entry name" value="TRANSPOSASE-RELATED"/>
    <property type="match status" value="1"/>
</dbReference>
<sequence length="392" mass="44351">MYIVGIDIGKNHHEASIVSPEGKQIGRSLRFATTHKGADSLMSFIFKNIGNSPCVFGMEATGHYWYPIYSFLKAKGYTICVINPIQSDSLRKMYIRQTKNDSIDSFLIAEVIRFGQFGTTSMADENILAMRQLCRYRDSVISSRTEIKLRIGTIMEQIFPEYEKQFSSLWVSTSMGILEKYLTPENIENAPIDELFEIIKDKSHNRLTKAKAISIKEAAADTFGIKIAQDAFSFQLKQLIDRMNFHDKQIEALDIEIMKYYEQFDCYLHTIPGIGIIGAATILAEIGDISRFKNSSALVAFAGIDPTVRQSGEFNSTHNHMSKRGSPYLRHAIFLAATTCSFHNSPLNAYYKKKRDQGKHHLTATGAVARKLTTVIYAVLRDSKPYEPKKFC</sequence>
<dbReference type="Pfam" id="PF01548">
    <property type="entry name" value="DEDD_Tnp_IS110"/>
    <property type="match status" value="1"/>
</dbReference>
<dbReference type="InterPro" id="IPR047650">
    <property type="entry name" value="Transpos_IS110"/>
</dbReference>
<accession>A0A0M6WYE9</accession>
<name>A0A0M6WYE9_9FIRM</name>
<dbReference type="NCBIfam" id="NF033542">
    <property type="entry name" value="transpos_IS110"/>
    <property type="match status" value="1"/>
</dbReference>
<organism evidence="3 4">
    <name type="scientific">Roseburia inulinivorans</name>
    <dbReference type="NCBI Taxonomy" id="360807"/>
    <lineage>
        <taxon>Bacteria</taxon>
        <taxon>Bacillati</taxon>
        <taxon>Bacillota</taxon>
        <taxon>Clostridia</taxon>
        <taxon>Lachnospirales</taxon>
        <taxon>Lachnospiraceae</taxon>
        <taxon>Roseburia</taxon>
    </lineage>
</organism>
<keyword evidence="4" id="KW-1185">Reference proteome</keyword>
<dbReference type="GO" id="GO:0006313">
    <property type="term" value="P:DNA transposition"/>
    <property type="evidence" value="ECO:0007669"/>
    <property type="project" value="InterPro"/>
</dbReference>
<dbReference type="Pfam" id="PF02371">
    <property type="entry name" value="Transposase_20"/>
    <property type="match status" value="1"/>
</dbReference>
<proteinExistence type="predicted"/>
<evidence type="ECO:0000259" key="1">
    <source>
        <dbReference type="Pfam" id="PF01548"/>
    </source>
</evidence>
<dbReference type="RefSeq" id="WP_007884555.1">
    <property type="nucleotide sequence ID" value="NZ_CVRS01000100.1"/>
</dbReference>
<dbReference type="InterPro" id="IPR003346">
    <property type="entry name" value="Transposase_20"/>
</dbReference>
<protein>
    <submittedName>
        <fullName evidence="3">Uncharacterized protein</fullName>
    </submittedName>
</protein>
<dbReference type="OrthoDB" id="9811278at2"/>
<gene>
    <name evidence="3" type="ORF">RIL183_31041</name>
</gene>
<dbReference type="GeneID" id="75160852"/>
<dbReference type="AlphaFoldDB" id="A0A0M6WYE9"/>
<dbReference type="EMBL" id="CVRS01000100">
    <property type="protein sequence ID" value="CRL42199.1"/>
    <property type="molecule type" value="Genomic_DNA"/>
</dbReference>
<reference evidence="4" key="1">
    <citation type="submission" date="2015-05" db="EMBL/GenBank/DDBJ databases">
        <authorList>
            <consortium name="Pathogen Informatics"/>
        </authorList>
    </citation>
    <scope>NUCLEOTIDE SEQUENCE [LARGE SCALE GENOMIC DNA]</scope>
    <source>
        <strain evidence="4">L1-83</strain>
    </source>
</reference>